<sequence length="719" mass="80814">MKDNVVKAINRRYVIVGVIVLCVAVGVLFYLYASKSVVGDRAAKVYELSLGHNMPPGTAMYIAAQRFADTVRDKTNGRVKINISPAQQLGDDYRMIEMAVNGQLDILISPAAKLSVIMPAMQYTDIPFLFPRIEDAYAMLDGQPGALLLERLKQEGLVGAAFWGNGFKQFTANRPVYSPQDLDGMNVRIIKNEVVSDQFIALGAKPVPIDLYKAYDALKNREIDAQENSIAAIYGFKFYEVQSNLIISNHAYMAYVFCFSQKTLSSLPDDIVQTLMITARELRAFERELIAKQEQDYIKAIKEAGVNVIYLNDRQLRQFQNATKHIIDKYRTIAGQDIIDLTLAYLKQKYNYENDNDIIIGLNADMSMAAATTGMAIRRGMELAVEEINARGGVLGRKLAIVVMDHKVSSDLSEKNVRSLSKMKNLVAIMGGIHGMLIMSDIELIHKEKLIYLVPWAASDKITNNSYNPNYVFRVSINDEKAGHFLIQQALKKSEKIAFLLVNNEWGKENGRIMSNSLRESNLTPSAVEFFNMGEEDVRQQAYNIEDSDAEVLIVIGTAFDRTAIMKALALLKRKIPLLSHMAFITGGYIPEQLKGVNLSFIQTFSSFLNPDDELTRRVLRQYLDTYHVSTAQEIPVPAATAQAYDLVNLLVMAINDAGTFDRPAIRNSLENIKTYHGLVKTYSPPFTKTRHDALDINDYFMAKYDRHGIIVPIDKRSR</sequence>
<evidence type="ECO:0000313" key="4">
    <source>
        <dbReference type="EMBL" id="MBV6341611.1"/>
    </source>
</evidence>
<dbReference type="InterPro" id="IPR018389">
    <property type="entry name" value="DctP_fam"/>
</dbReference>
<evidence type="ECO:0000256" key="2">
    <source>
        <dbReference type="SAM" id="Phobius"/>
    </source>
</evidence>
<dbReference type="EMBL" id="JABXWD010000128">
    <property type="protein sequence ID" value="MBV6341611.1"/>
    <property type="molecule type" value="Genomic_DNA"/>
</dbReference>
<name>A0ABS6RYA2_9BACT</name>
<dbReference type="InterPro" id="IPR028081">
    <property type="entry name" value="Leu-bd"/>
</dbReference>
<evidence type="ECO:0000256" key="1">
    <source>
        <dbReference type="ARBA" id="ARBA00022729"/>
    </source>
</evidence>
<accession>A0ABS6RYA2</accession>
<dbReference type="Pfam" id="PF13458">
    <property type="entry name" value="Peripla_BP_6"/>
    <property type="match status" value="1"/>
</dbReference>
<dbReference type="InterPro" id="IPR004682">
    <property type="entry name" value="TRAP_DctP"/>
</dbReference>
<keyword evidence="1" id="KW-0732">Signal</keyword>
<reference evidence="4 5" key="1">
    <citation type="journal article" date="2020" name="J Geophys Res Biogeosci">
        <title>Magnetotaxis as an Adaptation to Enable Bacterial Shuttling of Microbial Sulfur and Sulfur Cycling Across Aquatic Oxic#Anoxic Interfaces.</title>
        <authorList>
            <person name="Li J."/>
            <person name="Liu P."/>
            <person name="Wang J."/>
            <person name="Roberts A.P."/>
            <person name="Pan Y."/>
        </authorList>
    </citation>
    <scope>NUCLEOTIDE SEQUENCE [LARGE SCALE GENOMIC DNA]</scope>
    <source>
        <strain evidence="4 5">MYR-1_YQ</strain>
    </source>
</reference>
<dbReference type="NCBIfam" id="NF037995">
    <property type="entry name" value="TRAP_S1"/>
    <property type="match status" value="1"/>
</dbReference>
<keyword evidence="2" id="KW-1133">Transmembrane helix</keyword>
<feature type="domain" description="Leucine-binding protein" evidence="3">
    <location>
        <begin position="358"/>
        <end position="706"/>
    </location>
</feature>
<dbReference type="PANTHER" id="PTHR33376">
    <property type="match status" value="1"/>
</dbReference>
<keyword evidence="5" id="KW-1185">Reference proteome</keyword>
<evidence type="ECO:0000313" key="5">
    <source>
        <dbReference type="Proteomes" id="UP001196980"/>
    </source>
</evidence>
<gene>
    <name evidence="4" type="ORF">HWQ67_08435</name>
</gene>
<dbReference type="RefSeq" id="WP_218252245.1">
    <property type="nucleotide sequence ID" value="NZ_JABXWD010000128.1"/>
</dbReference>
<dbReference type="CDD" id="cd13603">
    <property type="entry name" value="PBP2_TRAP_Siap_TeaA_like"/>
    <property type="match status" value="1"/>
</dbReference>
<dbReference type="Proteomes" id="UP001196980">
    <property type="component" value="Unassembled WGS sequence"/>
</dbReference>
<comment type="caution">
    <text evidence="4">The sequence shown here is derived from an EMBL/GenBank/DDBJ whole genome shotgun (WGS) entry which is preliminary data.</text>
</comment>
<keyword evidence="2" id="KW-0812">Transmembrane</keyword>
<proteinExistence type="predicted"/>
<evidence type="ECO:0000259" key="3">
    <source>
        <dbReference type="Pfam" id="PF13458"/>
    </source>
</evidence>
<organism evidence="4 5">
    <name type="scientific">Candidatus Magnetobacterium casense</name>
    <dbReference type="NCBI Taxonomy" id="1455061"/>
    <lineage>
        <taxon>Bacteria</taxon>
        <taxon>Pseudomonadati</taxon>
        <taxon>Nitrospirota</taxon>
        <taxon>Thermodesulfovibrionia</taxon>
        <taxon>Thermodesulfovibrionales</taxon>
        <taxon>Candidatus Magnetobacteriaceae</taxon>
        <taxon>Candidatus Magnetobacterium</taxon>
    </lineage>
</organism>
<keyword evidence="2" id="KW-0472">Membrane</keyword>
<dbReference type="NCBIfam" id="TIGR00787">
    <property type="entry name" value="dctP"/>
    <property type="match status" value="1"/>
</dbReference>
<dbReference type="Pfam" id="PF03480">
    <property type="entry name" value="DctP"/>
    <property type="match status" value="1"/>
</dbReference>
<dbReference type="PANTHER" id="PTHR33376:SF7">
    <property type="entry name" value="C4-DICARBOXYLATE-BINDING PROTEIN DCTB"/>
    <property type="match status" value="1"/>
</dbReference>
<protein>
    <submittedName>
        <fullName evidence="4">DctP family TRAP transporter solute-binding subunit</fullName>
    </submittedName>
</protein>
<dbReference type="CDD" id="cd19979">
    <property type="entry name" value="PBP1_ABC_ligand_binding-like"/>
    <property type="match status" value="1"/>
</dbReference>
<feature type="transmembrane region" description="Helical" evidence="2">
    <location>
        <begin position="12"/>
        <end position="33"/>
    </location>
</feature>